<dbReference type="EMBL" id="AP024233">
    <property type="protein sequence ID" value="BCO08301.1"/>
    <property type="molecule type" value="Genomic_DNA"/>
</dbReference>
<dbReference type="RefSeq" id="WP_267928203.1">
    <property type="nucleotide sequence ID" value="NZ_AP024233.1"/>
</dbReference>
<reference evidence="1" key="1">
    <citation type="submission" date="2020-12" db="EMBL/GenBank/DDBJ databases">
        <title>Desulfobium dissulfuricans gen. nov., sp. nov., a novel mesophilic, sulfate-reducing bacterium isolated from a deep-sea hydrothermal vent.</title>
        <authorList>
            <person name="Hashimoto Y."/>
            <person name="Tame A."/>
            <person name="Sawayama S."/>
            <person name="Miyazaki J."/>
            <person name="Takai K."/>
            <person name="Nakagawa S."/>
        </authorList>
    </citation>
    <scope>NUCLEOTIDE SEQUENCE</scope>
    <source>
        <strain evidence="1">GF1</strain>
    </source>
</reference>
<protein>
    <submittedName>
        <fullName evidence="1">Uncharacterized protein</fullName>
    </submittedName>
</protein>
<organism evidence="1 2">
    <name type="scientific">Desulfolithobacter dissulfuricans</name>
    <dbReference type="NCBI Taxonomy" id="2795293"/>
    <lineage>
        <taxon>Bacteria</taxon>
        <taxon>Pseudomonadati</taxon>
        <taxon>Thermodesulfobacteriota</taxon>
        <taxon>Desulfobulbia</taxon>
        <taxon>Desulfobulbales</taxon>
        <taxon>Desulfobulbaceae</taxon>
        <taxon>Desulfolithobacter</taxon>
    </lineage>
</organism>
<keyword evidence="2" id="KW-1185">Reference proteome</keyword>
<evidence type="ECO:0000313" key="2">
    <source>
        <dbReference type="Proteomes" id="UP001063350"/>
    </source>
</evidence>
<gene>
    <name evidence="1" type="ORF">GF1_06770</name>
</gene>
<dbReference type="AlphaFoldDB" id="A0A915U8S9"/>
<evidence type="ECO:0000313" key="1">
    <source>
        <dbReference type="EMBL" id="BCO08301.1"/>
    </source>
</evidence>
<dbReference type="Proteomes" id="UP001063350">
    <property type="component" value="Chromosome"/>
</dbReference>
<dbReference type="KEGG" id="ddu:GF1_06770"/>
<proteinExistence type="predicted"/>
<name>A0A915U8S9_9BACT</name>
<accession>A0A915U8S9</accession>
<sequence length="299" mass="34582">MLEVLRQVSEPFDPDSEMVGGASEVRWKYRLAVRLRQYDDCRAEDALRKLSEENICEDRGEGNVFCVKWTAEPGRQKISAAADLEKLSPDALPEEQIKIIRKYTKRPYENDYALHAIAKFLKQQAMSRSDFSVPLLVELFPADPETEQIAGRFPALASRGLEKLFSSSYYDQVWWGINLARYLGKEEFLPRAYAVAFEQEGNIDYGNRDEVEAIQTAAIAFFRSFEPQSLEYYRQVLYRSDFTRGKEYIISGVKLLDSQEVLGLFSEYFAYLETVDEPENALLVQRLRQKISRMEELGQ</sequence>